<keyword evidence="3 4" id="KW-0067">ATP-binding</keyword>
<feature type="domain" description="Protein kinase" evidence="5">
    <location>
        <begin position="25"/>
        <end position="284"/>
    </location>
</feature>
<dbReference type="PANTHER" id="PTHR23257">
    <property type="entry name" value="SERINE-THREONINE PROTEIN KINASE"/>
    <property type="match status" value="1"/>
</dbReference>
<keyword evidence="6" id="KW-0418">Kinase</keyword>
<keyword evidence="1" id="KW-0723">Serine/threonine-protein kinase</keyword>
<dbReference type="STRING" id="5722.A2E8X4"/>
<organism evidence="6 7">
    <name type="scientific">Trichomonas vaginalis (strain ATCC PRA-98 / G3)</name>
    <dbReference type="NCBI Taxonomy" id="412133"/>
    <lineage>
        <taxon>Eukaryota</taxon>
        <taxon>Metamonada</taxon>
        <taxon>Parabasalia</taxon>
        <taxon>Trichomonadida</taxon>
        <taxon>Trichomonadidae</taxon>
        <taxon>Trichomonas</taxon>
    </lineage>
</organism>
<dbReference type="PROSITE" id="PS00107">
    <property type="entry name" value="PROTEIN_KINASE_ATP"/>
    <property type="match status" value="1"/>
</dbReference>
<dbReference type="RefSeq" id="XP_001323081.1">
    <property type="nucleotide sequence ID" value="XM_001323046.1"/>
</dbReference>
<dbReference type="VEuPathDB" id="TrichDB:TVAGG3_1074720"/>
<dbReference type="GO" id="GO:0005524">
    <property type="term" value="F:ATP binding"/>
    <property type="evidence" value="ECO:0007669"/>
    <property type="project" value="UniProtKB-UniRule"/>
</dbReference>
<dbReference type="Pfam" id="PF00069">
    <property type="entry name" value="Pkinase"/>
    <property type="match status" value="1"/>
</dbReference>
<dbReference type="KEGG" id="tva:4768800"/>
<dbReference type="GO" id="GO:0004674">
    <property type="term" value="F:protein serine/threonine kinase activity"/>
    <property type="evidence" value="ECO:0000318"/>
    <property type="project" value="GO_Central"/>
</dbReference>
<dbReference type="CDD" id="cd13999">
    <property type="entry name" value="STKc_MAP3K-like"/>
    <property type="match status" value="1"/>
</dbReference>
<sequence length="832" mass="95605">MSVYKRHLQELSKTESDLVVDLSNFEFQDVIGKGGFGEVIKGVDKNSGKIVAIKQIFSQKLEGNKLRRYLGEIETMAKCNNFFLVPFVGFTTKPPYSIITEYMPNGALNSYTRSRCKDFLSGTQLTSISIGISFGMVHLHSLNIIHRDLKTGNILLDENFFPRICDFGIARFDDSETSILTKKIGTPNYMAPELITSNNYTNKVDVYAFAMILYEMSENVKPFQGLSVNDIFTGVVQKDKRPRFTNNTPPPLQKLIRKCWDRDPDVRPTFAQIFDEFSSGRVYFHETNKYEITKFVKMIKDNDALCHRGDDQSVFAIIEKQLSENTNQTQNNKNIEQNTYNSDEYYDEIEEEDYSSESDDPATNVLRDPTNSLFSKYLDYYSKVITTNQFSAFYTPISIHFKSSTSPSILKLIYNSCCTLMKRDKQFIPFFVTSKFFTKIPFVDTEVVDIIIECFSYLFIHYPKGLSQSNCKHINALFSFRPEKMLILHSYYAKQLLSLTNPWPILDNLMTIQRLVLKKGFGYLYISLFYYLIQNFPTYRKERLSHLKPIFMSFLSAKDDRTVETTYNCLSIVFGDLNGQIDLSKATKHLTNKELSDSVLSLLIRQNSIIPDEKLVSALIKVAGSSPKAWMVMLIIAKTTEGKIFLLKNNNWISYAKKHLQQVSTLFFTIFADEETRELASNSEFFINILKILLESHDCHNMKIATLAVRRAPKSVAFIRRLEENGIILQFAVETQNGATDKYYTNCLSFIDDIGRVCYSPSYLKFIPILTKLLSSQKFVSDAITAMVTLSFHSECSKAMKSDKLKKYFHNLASIEQYEKASKVFLKNLNSI</sequence>
<evidence type="ECO:0000259" key="5">
    <source>
        <dbReference type="PROSITE" id="PS50011"/>
    </source>
</evidence>
<dbReference type="PROSITE" id="PS00108">
    <property type="entry name" value="PROTEIN_KINASE_ST"/>
    <property type="match status" value="1"/>
</dbReference>
<dbReference type="PANTHER" id="PTHR23257:SF958">
    <property type="entry name" value="SERINE_THREONINE-PROTEIN KINASE WNK4"/>
    <property type="match status" value="1"/>
</dbReference>
<dbReference type="VEuPathDB" id="TrichDB:TVAG_012240"/>
<dbReference type="OMA" id="NCKHINA"/>
<keyword evidence="6" id="KW-0808">Transferase</keyword>
<dbReference type="InterPro" id="IPR017441">
    <property type="entry name" value="Protein_kinase_ATP_BS"/>
</dbReference>
<dbReference type="GO" id="GO:0007165">
    <property type="term" value="P:signal transduction"/>
    <property type="evidence" value="ECO:0000318"/>
    <property type="project" value="GO_Central"/>
</dbReference>
<proteinExistence type="predicted"/>
<dbReference type="InterPro" id="IPR016024">
    <property type="entry name" value="ARM-type_fold"/>
</dbReference>
<dbReference type="SUPFAM" id="SSF48371">
    <property type="entry name" value="ARM repeat"/>
    <property type="match status" value="1"/>
</dbReference>
<name>A2E8X4_TRIV3</name>
<dbReference type="OrthoDB" id="4062651at2759"/>
<dbReference type="InterPro" id="IPR011009">
    <property type="entry name" value="Kinase-like_dom_sf"/>
</dbReference>
<dbReference type="AlphaFoldDB" id="A2E8X4"/>
<accession>A2E8X4</accession>
<keyword evidence="7" id="KW-1185">Reference proteome</keyword>
<evidence type="ECO:0000313" key="6">
    <source>
        <dbReference type="EMBL" id="EAY10858.1"/>
    </source>
</evidence>
<dbReference type="SUPFAM" id="SSF56112">
    <property type="entry name" value="Protein kinase-like (PK-like)"/>
    <property type="match status" value="1"/>
</dbReference>
<dbReference type="PROSITE" id="PS50011">
    <property type="entry name" value="PROTEIN_KINASE_DOM"/>
    <property type="match status" value="1"/>
</dbReference>
<dbReference type="InParanoid" id="A2E8X4"/>
<dbReference type="PRINTS" id="PR00109">
    <property type="entry name" value="TYRKINASE"/>
</dbReference>
<dbReference type="Gene3D" id="1.10.510.10">
    <property type="entry name" value="Transferase(Phosphotransferase) domain 1"/>
    <property type="match status" value="1"/>
</dbReference>
<dbReference type="InterPro" id="IPR001245">
    <property type="entry name" value="Ser-Thr/Tyr_kinase_cat_dom"/>
</dbReference>
<feature type="binding site" evidence="4">
    <location>
        <position position="54"/>
    </location>
    <ligand>
        <name>ATP</name>
        <dbReference type="ChEBI" id="CHEBI:30616"/>
    </ligand>
</feature>
<evidence type="ECO:0000256" key="1">
    <source>
        <dbReference type="ARBA" id="ARBA00022527"/>
    </source>
</evidence>
<reference evidence="6" key="2">
    <citation type="journal article" date="2007" name="Science">
        <title>Draft genome sequence of the sexually transmitted pathogen Trichomonas vaginalis.</title>
        <authorList>
            <person name="Carlton J.M."/>
            <person name="Hirt R.P."/>
            <person name="Silva J.C."/>
            <person name="Delcher A.L."/>
            <person name="Schatz M."/>
            <person name="Zhao Q."/>
            <person name="Wortman J.R."/>
            <person name="Bidwell S.L."/>
            <person name="Alsmark U.C.M."/>
            <person name="Besteiro S."/>
            <person name="Sicheritz-Ponten T."/>
            <person name="Noel C.J."/>
            <person name="Dacks J.B."/>
            <person name="Foster P.G."/>
            <person name="Simillion C."/>
            <person name="Van de Peer Y."/>
            <person name="Miranda-Saavedra D."/>
            <person name="Barton G.J."/>
            <person name="Westrop G.D."/>
            <person name="Mueller S."/>
            <person name="Dessi D."/>
            <person name="Fiori P.L."/>
            <person name="Ren Q."/>
            <person name="Paulsen I."/>
            <person name="Zhang H."/>
            <person name="Bastida-Corcuera F.D."/>
            <person name="Simoes-Barbosa A."/>
            <person name="Brown M.T."/>
            <person name="Hayes R.D."/>
            <person name="Mukherjee M."/>
            <person name="Okumura C.Y."/>
            <person name="Schneider R."/>
            <person name="Smith A.J."/>
            <person name="Vanacova S."/>
            <person name="Villalvazo M."/>
            <person name="Haas B.J."/>
            <person name="Pertea M."/>
            <person name="Feldblyum T.V."/>
            <person name="Utterback T.R."/>
            <person name="Shu C.L."/>
            <person name="Osoegawa K."/>
            <person name="de Jong P.J."/>
            <person name="Hrdy I."/>
            <person name="Horvathova L."/>
            <person name="Zubacova Z."/>
            <person name="Dolezal P."/>
            <person name="Malik S.B."/>
            <person name="Logsdon J.M. Jr."/>
            <person name="Henze K."/>
            <person name="Gupta A."/>
            <person name="Wang C.C."/>
            <person name="Dunne R.L."/>
            <person name="Upcroft J.A."/>
            <person name="Upcroft P."/>
            <person name="White O."/>
            <person name="Salzberg S.L."/>
            <person name="Tang P."/>
            <person name="Chiu C.-H."/>
            <person name="Lee Y.-S."/>
            <person name="Embley T.M."/>
            <person name="Coombs G.H."/>
            <person name="Mottram J.C."/>
            <person name="Tachezy J."/>
            <person name="Fraser-Liggett C.M."/>
            <person name="Johnson P.J."/>
        </authorList>
    </citation>
    <scope>NUCLEOTIDE SEQUENCE [LARGE SCALE GENOMIC DNA]</scope>
    <source>
        <strain evidence="6">G3</strain>
    </source>
</reference>
<gene>
    <name evidence="6" type="ORF">TVAG_012240</name>
</gene>
<protein>
    <submittedName>
        <fullName evidence="6">TKL family protein kinase</fullName>
    </submittedName>
</protein>
<dbReference type="Proteomes" id="UP000001542">
    <property type="component" value="Unassembled WGS sequence"/>
</dbReference>
<reference evidence="6" key="1">
    <citation type="submission" date="2006-10" db="EMBL/GenBank/DDBJ databases">
        <authorList>
            <person name="Amadeo P."/>
            <person name="Zhao Q."/>
            <person name="Wortman J."/>
            <person name="Fraser-Liggett C."/>
            <person name="Carlton J."/>
        </authorList>
    </citation>
    <scope>NUCLEOTIDE SEQUENCE</scope>
    <source>
        <strain evidence="6">G3</strain>
    </source>
</reference>
<dbReference type="InterPro" id="IPR050167">
    <property type="entry name" value="Ser_Thr_protein_kinase"/>
</dbReference>
<keyword evidence="2 4" id="KW-0547">Nucleotide-binding</keyword>
<evidence type="ECO:0000313" key="7">
    <source>
        <dbReference type="Proteomes" id="UP000001542"/>
    </source>
</evidence>
<dbReference type="InterPro" id="IPR008271">
    <property type="entry name" value="Ser/Thr_kinase_AS"/>
</dbReference>
<dbReference type="EMBL" id="DS113330">
    <property type="protein sequence ID" value="EAY10858.1"/>
    <property type="molecule type" value="Genomic_DNA"/>
</dbReference>
<dbReference type="SMR" id="A2E8X4"/>
<evidence type="ECO:0000256" key="3">
    <source>
        <dbReference type="ARBA" id="ARBA00022840"/>
    </source>
</evidence>
<dbReference type="eggNOG" id="KOG0192">
    <property type="taxonomic scope" value="Eukaryota"/>
</dbReference>
<dbReference type="SMART" id="SM00220">
    <property type="entry name" value="S_TKc"/>
    <property type="match status" value="1"/>
</dbReference>
<evidence type="ECO:0000256" key="4">
    <source>
        <dbReference type="PROSITE-ProRule" id="PRU10141"/>
    </source>
</evidence>
<dbReference type="InterPro" id="IPR000719">
    <property type="entry name" value="Prot_kinase_dom"/>
</dbReference>
<evidence type="ECO:0000256" key="2">
    <source>
        <dbReference type="ARBA" id="ARBA00022741"/>
    </source>
</evidence>